<evidence type="ECO:0008006" key="3">
    <source>
        <dbReference type="Google" id="ProtNLM"/>
    </source>
</evidence>
<organism evidence="1 2">
    <name type="scientific">Bacillus seohaeanensis</name>
    <dbReference type="NCBI Taxonomy" id="284580"/>
    <lineage>
        <taxon>Bacteria</taxon>
        <taxon>Bacillati</taxon>
        <taxon>Bacillota</taxon>
        <taxon>Bacilli</taxon>
        <taxon>Bacillales</taxon>
        <taxon>Bacillaceae</taxon>
        <taxon>Bacillus</taxon>
    </lineage>
</organism>
<reference evidence="2" key="1">
    <citation type="journal article" date="2019" name="Int. J. Syst. Evol. Microbiol.">
        <title>The Global Catalogue of Microorganisms (GCM) 10K type strain sequencing project: providing services to taxonomists for standard genome sequencing and annotation.</title>
        <authorList>
            <consortium name="The Broad Institute Genomics Platform"/>
            <consortium name="The Broad Institute Genome Sequencing Center for Infectious Disease"/>
            <person name="Wu L."/>
            <person name="Ma J."/>
        </authorList>
    </citation>
    <scope>NUCLEOTIDE SEQUENCE [LARGE SCALE GENOMIC DNA]</scope>
    <source>
        <strain evidence="2">KCTC 3913</strain>
    </source>
</reference>
<dbReference type="Proteomes" id="UP001597506">
    <property type="component" value="Unassembled WGS sequence"/>
</dbReference>
<keyword evidence="2" id="KW-1185">Reference proteome</keyword>
<proteinExistence type="predicted"/>
<protein>
    <recommendedName>
        <fullName evidence="3">Fur-regulated basic protein FbpA</fullName>
    </recommendedName>
</protein>
<dbReference type="RefSeq" id="WP_377934794.1">
    <property type="nucleotide sequence ID" value="NZ_JBHUMF010000021.1"/>
</dbReference>
<gene>
    <name evidence="1" type="ORF">ACFSUL_09370</name>
</gene>
<evidence type="ECO:0000313" key="2">
    <source>
        <dbReference type="Proteomes" id="UP001597506"/>
    </source>
</evidence>
<evidence type="ECO:0000313" key="1">
    <source>
        <dbReference type="EMBL" id="MFD2680951.1"/>
    </source>
</evidence>
<sequence>MSNQRDYMIIELDGYFHQVLLAGKKCSKQELQQKYRETKEYVVK</sequence>
<dbReference type="EMBL" id="JBHUMF010000021">
    <property type="protein sequence ID" value="MFD2680951.1"/>
    <property type="molecule type" value="Genomic_DNA"/>
</dbReference>
<accession>A0ABW5RQS7</accession>
<name>A0ABW5RQS7_9BACI</name>
<comment type="caution">
    <text evidence="1">The sequence shown here is derived from an EMBL/GenBank/DDBJ whole genome shotgun (WGS) entry which is preliminary data.</text>
</comment>